<keyword evidence="2" id="KW-1185">Reference proteome</keyword>
<dbReference type="RefSeq" id="WP_184934395.1">
    <property type="nucleotide sequence ID" value="NZ_JACHJV010000001.1"/>
</dbReference>
<evidence type="ECO:0000313" key="1">
    <source>
        <dbReference type="EMBL" id="MBB4922180.1"/>
    </source>
</evidence>
<reference evidence="1 2" key="1">
    <citation type="submission" date="2020-08" db="EMBL/GenBank/DDBJ databases">
        <title>Sequencing the genomes of 1000 actinobacteria strains.</title>
        <authorList>
            <person name="Klenk H.-P."/>
        </authorList>
    </citation>
    <scope>NUCLEOTIDE SEQUENCE [LARGE SCALE GENOMIC DNA]</scope>
    <source>
        <strain evidence="1 2">DSM 41654</strain>
    </source>
</reference>
<name>A0A7W7QYJ8_KITKI</name>
<accession>A0A7W7QYJ8</accession>
<organism evidence="1 2">
    <name type="scientific">Kitasatospora kifunensis</name>
    <name type="common">Streptomyces kifunensis</name>
    <dbReference type="NCBI Taxonomy" id="58351"/>
    <lineage>
        <taxon>Bacteria</taxon>
        <taxon>Bacillati</taxon>
        <taxon>Actinomycetota</taxon>
        <taxon>Actinomycetes</taxon>
        <taxon>Kitasatosporales</taxon>
        <taxon>Streptomycetaceae</taxon>
        <taxon>Kitasatospora</taxon>
    </lineage>
</organism>
<dbReference type="AlphaFoldDB" id="A0A7W7QYJ8"/>
<comment type="caution">
    <text evidence="1">The sequence shown here is derived from an EMBL/GenBank/DDBJ whole genome shotgun (WGS) entry which is preliminary data.</text>
</comment>
<gene>
    <name evidence="1" type="ORF">FHR34_001173</name>
</gene>
<protein>
    <submittedName>
        <fullName evidence="1">Uncharacterized protein</fullName>
    </submittedName>
</protein>
<evidence type="ECO:0000313" key="2">
    <source>
        <dbReference type="Proteomes" id="UP000540506"/>
    </source>
</evidence>
<proteinExistence type="predicted"/>
<dbReference type="EMBL" id="JACHJV010000001">
    <property type="protein sequence ID" value="MBB4922180.1"/>
    <property type="molecule type" value="Genomic_DNA"/>
</dbReference>
<sequence length="86" mass="9208">MIDPTEPGSIGRFLSLNYWRLQMTDRQGAVHDYLSTGCLHGDMVLPDGRTGHAYCQSDTGAAGTKTPAVCKFCGAPCRCDCHGEAS</sequence>
<dbReference type="Proteomes" id="UP000540506">
    <property type="component" value="Unassembled WGS sequence"/>
</dbReference>